<name>A0A3B0X821_9ZZZZ</name>
<dbReference type="Pfam" id="PF14714">
    <property type="entry name" value="KH_dom-like"/>
    <property type="match status" value="1"/>
</dbReference>
<dbReference type="PROSITE" id="PS51712">
    <property type="entry name" value="G_ENGA"/>
    <property type="match status" value="2"/>
</dbReference>
<dbReference type="GO" id="GO:0042254">
    <property type="term" value="P:ribosome biogenesis"/>
    <property type="evidence" value="ECO:0007669"/>
    <property type="project" value="UniProtKB-KW"/>
</dbReference>
<reference evidence="10" key="1">
    <citation type="submission" date="2018-06" db="EMBL/GenBank/DDBJ databases">
        <authorList>
            <person name="Zhirakovskaya E."/>
        </authorList>
    </citation>
    <scope>NUCLEOTIDE SEQUENCE</scope>
</reference>
<proteinExistence type="inferred from homology"/>
<organism evidence="10">
    <name type="scientific">hydrothermal vent metagenome</name>
    <dbReference type="NCBI Taxonomy" id="652676"/>
    <lineage>
        <taxon>unclassified sequences</taxon>
        <taxon>metagenomes</taxon>
        <taxon>ecological metagenomes</taxon>
    </lineage>
</organism>
<evidence type="ECO:0000256" key="3">
    <source>
        <dbReference type="ARBA" id="ARBA00022517"/>
    </source>
</evidence>
<dbReference type="InterPro" id="IPR015946">
    <property type="entry name" value="KH_dom-like_a/b"/>
</dbReference>
<feature type="compositionally biased region" description="Basic residues" evidence="8">
    <location>
        <begin position="441"/>
        <end position="451"/>
    </location>
</feature>
<evidence type="ECO:0000313" key="10">
    <source>
        <dbReference type="EMBL" id="VAW63911.1"/>
    </source>
</evidence>
<dbReference type="PRINTS" id="PR00326">
    <property type="entry name" value="GTP1OBG"/>
</dbReference>
<dbReference type="FunFam" id="3.30.300.20:FF:000004">
    <property type="entry name" value="GTPase Der"/>
    <property type="match status" value="1"/>
</dbReference>
<dbReference type="Gene3D" id="3.40.50.300">
    <property type="entry name" value="P-loop containing nucleotide triphosphate hydrolases"/>
    <property type="match status" value="2"/>
</dbReference>
<dbReference type="InterPro" id="IPR003593">
    <property type="entry name" value="AAA+_ATPase"/>
</dbReference>
<feature type="compositionally biased region" description="Basic residues" evidence="8">
    <location>
        <begin position="458"/>
        <end position="474"/>
    </location>
</feature>
<dbReference type="EMBL" id="UOFH01000261">
    <property type="protein sequence ID" value="VAW63911.1"/>
    <property type="molecule type" value="Genomic_DNA"/>
</dbReference>
<keyword evidence="4" id="KW-0677">Repeat</keyword>
<evidence type="ECO:0000256" key="6">
    <source>
        <dbReference type="ARBA" id="ARBA00023134"/>
    </source>
</evidence>
<dbReference type="InterPro" id="IPR032859">
    <property type="entry name" value="KH_dom-like"/>
</dbReference>
<feature type="domain" description="EngA-type G" evidence="9">
    <location>
        <begin position="176"/>
        <end position="349"/>
    </location>
</feature>
<protein>
    <recommendedName>
        <fullName evidence="2">GTPase Der</fullName>
    </recommendedName>
    <alternativeName>
        <fullName evidence="7">GTP-binding protein EngA</fullName>
    </alternativeName>
</protein>
<dbReference type="GO" id="GO:0043022">
    <property type="term" value="F:ribosome binding"/>
    <property type="evidence" value="ECO:0007669"/>
    <property type="project" value="TreeGrafter"/>
</dbReference>
<dbReference type="PANTHER" id="PTHR43834:SF6">
    <property type="entry name" value="GTPASE DER"/>
    <property type="match status" value="1"/>
</dbReference>
<keyword evidence="3" id="KW-0690">Ribosome biogenesis</keyword>
<dbReference type="NCBIfam" id="TIGR03594">
    <property type="entry name" value="GTPase_EngA"/>
    <property type="match status" value="1"/>
</dbReference>
<dbReference type="AlphaFoldDB" id="A0A3B0X821"/>
<evidence type="ECO:0000256" key="5">
    <source>
        <dbReference type="ARBA" id="ARBA00022741"/>
    </source>
</evidence>
<dbReference type="CDD" id="cd01894">
    <property type="entry name" value="EngA1"/>
    <property type="match status" value="1"/>
</dbReference>
<accession>A0A3B0X821</accession>
<dbReference type="GO" id="GO:0005525">
    <property type="term" value="F:GTP binding"/>
    <property type="evidence" value="ECO:0007669"/>
    <property type="project" value="UniProtKB-KW"/>
</dbReference>
<sequence>MLPVIALVGRPNVGKSTLYNALTRSRDALVADYPGLTRDRKYGHGQFNDKTYILIDTGGLSGEAEELDEQMAKQTLLAIDEANIVLILVDGRAGITAADESIARQIRRLGKNIHLVINKTDGIDIETAQSDFASLGFAGSFPIAATHKKGVTQLIETLLGDWPEWEENLDDKYKGIRVAIVGKPNVGKSTLVNRMLGEERVVAMDMPGTTRDSIYIPFEHDGKDYTLIDTAGVRRQKSVKESVEKFSVIKTLQAVDNSNVTIIMIDAREGISDQDLHLLGYSIDSGRALIIVINKWDGMSNEKKEQIKEELERRLSFVQFAKIYFISALHGSNVGLLYNAINKAYDSAMKNLSTSALTRILDNAVQGHQPPTIRGRRIKLRYAHQGGMNPPIVVIHGNQTDLLPKSYTRYLMNHFIEALKLTGTPMRMEFKTSDNPYAKRSNPRRPAKKPGKTPFGKSIKKKNKVKTREHSRHK</sequence>
<evidence type="ECO:0000256" key="8">
    <source>
        <dbReference type="SAM" id="MobiDB-lite"/>
    </source>
</evidence>
<evidence type="ECO:0000256" key="4">
    <source>
        <dbReference type="ARBA" id="ARBA00022737"/>
    </source>
</evidence>
<evidence type="ECO:0000256" key="1">
    <source>
        <dbReference type="ARBA" id="ARBA00008279"/>
    </source>
</evidence>
<dbReference type="Pfam" id="PF01926">
    <property type="entry name" value="MMR_HSR1"/>
    <property type="match status" value="2"/>
</dbReference>
<keyword evidence="5" id="KW-0547">Nucleotide-binding</keyword>
<evidence type="ECO:0000256" key="7">
    <source>
        <dbReference type="ARBA" id="ARBA00032345"/>
    </source>
</evidence>
<gene>
    <name evidence="10" type="ORF">MNBD_GAMMA08-1834</name>
</gene>
<dbReference type="InterPro" id="IPR005225">
    <property type="entry name" value="Small_GTP-bd"/>
</dbReference>
<dbReference type="PANTHER" id="PTHR43834">
    <property type="entry name" value="GTPASE DER"/>
    <property type="match status" value="1"/>
</dbReference>
<dbReference type="CDD" id="cd01895">
    <property type="entry name" value="EngA2"/>
    <property type="match status" value="1"/>
</dbReference>
<dbReference type="SMART" id="SM00382">
    <property type="entry name" value="AAA"/>
    <property type="match status" value="2"/>
</dbReference>
<dbReference type="InterPro" id="IPR031166">
    <property type="entry name" value="G_ENGA"/>
</dbReference>
<dbReference type="SUPFAM" id="SSF52540">
    <property type="entry name" value="P-loop containing nucleoside triphosphate hydrolases"/>
    <property type="match status" value="2"/>
</dbReference>
<feature type="domain" description="EngA-type G" evidence="9">
    <location>
        <begin position="3"/>
        <end position="166"/>
    </location>
</feature>
<dbReference type="InterPro" id="IPR006073">
    <property type="entry name" value="GTP-bd"/>
</dbReference>
<dbReference type="InterPro" id="IPR016484">
    <property type="entry name" value="GTPase_Der"/>
</dbReference>
<keyword evidence="6" id="KW-0342">GTP-binding</keyword>
<evidence type="ECO:0000256" key="2">
    <source>
        <dbReference type="ARBA" id="ARBA00020953"/>
    </source>
</evidence>
<dbReference type="FunFam" id="3.40.50.300:FF:000057">
    <property type="entry name" value="GTPase Der"/>
    <property type="match status" value="1"/>
</dbReference>
<dbReference type="HAMAP" id="MF_00195">
    <property type="entry name" value="GTPase_Der"/>
    <property type="match status" value="1"/>
</dbReference>
<evidence type="ECO:0000259" key="9">
    <source>
        <dbReference type="PROSITE" id="PS51712"/>
    </source>
</evidence>
<dbReference type="FunFam" id="3.40.50.300:FF:000040">
    <property type="entry name" value="GTPase Der"/>
    <property type="match status" value="1"/>
</dbReference>
<dbReference type="PIRSF" id="PIRSF006485">
    <property type="entry name" value="GTP-binding_EngA"/>
    <property type="match status" value="1"/>
</dbReference>
<comment type="similarity">
    <text evidence="1">Belongs to the TRAFAC class TrmE-Era-EngA-EngB-Septin-like GTPase superfamily. EngA (Der) GTPase family.</text>
</comment>
<dbReference type="Gene3D" id="3.30.300.20">
    <property type="match status" value="1"/>
</dbReference>
<dbReference type="NCBIfam" id="TIGR00231">
    <property type="entry name" value="small_GTP"/>
    <property type="match status" value="2"/>
</dbReference>
<feature type="region of interest" description="Disordered" evidence="8">
    <location>
        <begin position="430"/>
        <end position="474"/>
    </location>
</feature>
<dbReference type="InterPro" id="IPR027417">
    <property type="entry name" value="P-loop_NTPase"/>
</dbReference>